<evidence type="ECO:0000256" key="3">
    <source>
        <dbReference type="ARBA" id="ARBA00022729"/>
    </source>
</evidence>
<keyword evidence="5" id="KW-0186">Copper</keyword>
<dbReference type="PROSITE" id="PS01208">
    <property type="entry name" value="VWFC_1"/>
    <property type="match status" value="1"/>
</dbReference>
<evidence type="ECO:0000256" key="11">
    <source>
        <dbReference type="SAM" id="SignalP"/>
    </source>
</evidence>
<dbReference type="Gene3D" id="2.10.25.10">
    <property type="entry name" value="Laminin"/>
    <property type="match status" value="4"/>
</dbReference>
<dbReference type="SUPFAM" id="SSF57567">
    <property type="entry name" value="Serine protease inhibitors"/>
    <property type="match status" value="4"/>
</dbReference>
<evidence type="ECO:0000256" key="6">
    <source>
        <dbReference type="ARBA" id="ARBA00023157"/>
    </source>
</evidence>
<proteinExistence type="predicted"/>
<evidence type="ECO:0000256" key="8">
    <source>
        <dbReference type="ARBA" id="ARBA00063950"/>
    </source>
</evidence>
<comment type="caution">
    <text evidence="9">Lacks conserved residue(s) required for the propagation of feature annotation.</text>
</comment>
<evidence type="ECO:0000256" key="9">
    <source>
        <dbReference type="PROSITE-ProRule" id="PRU00039"/>
    </source>
</evidence>
<reference evidence="15" key="3">
    <citation type="submission" date="2025-09" db="UniProtKB">
        <authorList>
            <consortium name="Ensembl"/>
        </authorList>
    </citation>
    <scope>IDENTIFICATION</scope>
</reference>
<protein>
    <recommendedName>
        <fullName evidence="17">Mucin 5.1, oligomeric mucus/gel-forming</fullName>
    </recommendedName>
</protein>
<dbReference type="SMART" id="SM00215">
    <property type="entry name" value="VWC_out"/>
    <property type="match status" value="2"/>
</dbReference>
<dbReference type="InterPro" id="IPR002919">
    <property type="entry name" value="TIL_dom"/>
</dbReference>
<dbReference type="Pfam" id="PF00094">
    <property type="entry name" value="VWD"/>
    <property type="match status" value="4"/>
</dbReference>
<dbReference type="SMART" id="SM00041">
    <property type="entry name" value="CT"/>
    <property type="match status" value="1"/>
</dbReference>
<dbReference type="PROSITE" id="PS01225">
    <property type="entry name" value="CTCK_2"/>
    <property type="match status" value="1"/>
</dbReference>
<feature type="domain" description="VWFC" evidence="13">
    <location>
        <begin position="2436"/>
        <end position="2511"/>
    </location>
</feature>
<dbReference type="PROSITE" id="PS50184">
    <property type="entry name" value="VWFC_2"/>
    <property type="match status" value="1"/>
</dbReference>
<dbReference type="SMART" id="SM00832">
    <property type="entry name" value="C8"/>
    <property type="match status" value="4"/>
</dbReference>
<organism evidence="15 16">
    <name type="scientific">Anabas testudineus</name>
    <name type="common">Climbing perch</name>
    <name type="synonym">Anthias testudineus</name>
    <dbReference type="NCBI Taxonomy" id="64144"/>
    <lineage>
        <taxon>Eukaryota</taxon>
        <taxon>Metazoa</taxon>
        <taxon>Chordata</taxon>
        <taxon>Craniata</taxon>
        <taxon>Vertebrata</taxon>
        <taxon>Euteleostomi</taxon>
        <taxon>Actinopterygii</taxon>
        <taxon>Neopterygii</taxon>
        <taxon>Teleostei</taxon>
        <taxon>Neoteleostei</taxon>
        <taxon>Acanthomorphata</taxon>
        <taxon>Anabantaria</taxon>
        <taxon>Anabantiformes</taxon>
        <taxon>Anabantoidei</taxon>
        <taxon>Anabantidae</taxon>
        <taxon>Anabas</taxon>
    </lineage>
</organism>
<dbReference type="SMART" id="SM00216">
    <property type="entry name" value="VWD"/>
    <property type="match status" value="4"/>
</dbReference>
<keyword evidence="3 11" id="KW-0732">Signal</keyword>
<feature type="domain" description="VWFD" evidence="14">
    <location>
        <begin position="824"/>
        <end position="993"/>
    </location>
</feature>
<evidence type="ECO:0000259" key="14">
    <source>
        <dbReference type="PROSITE" id="PS51233"/>
    </source>
</evidence>
<reference evidence="15" key="2">
    <citation type="submission" date="2025-08" db="UniProtKB">
        <authorList>
            <consortium name="Ensembl"/>
        </authorList>
    </citation>
    <scope>IDENTIFICATION</scope>
</reference>
<dbReference type="InterPro" id="IPR050780">
    <property type="entry name" value="Mucin_vWF_Thrombospondin_sf"/>
</dbReference>
<feature type="chain" id="PRO_5043703308" description="Mucin 5.1, oligomeric mucus/gel-forming" evidence="11">
    <location>
        <begin position="20"/>
        <end position="2633"/>
    </location>
</feature>
<keyword evidence="6 9" id="KW-1015">Disulfide bond</keyword>
<dbReference type="InterPro" id="IPR006207">
    <property type="entry name" value="Cys_knot_C"/>
</dbReference>
<feature type="region of interest" description="Disordered" evidence="10">
    <location>
        <begin position="1828"/>
        <end position="1884"/>
    </location>
</feature>
<reference evidence="15 16" key="1">
    <citation type="submission" date="2021-04" db="EMBL/GenBank/DDBJ databases">
        <authorList>
            <consortium name="Wellcome Sanger Institute Data Sharing"/>
        </authorList>
    </citation>
    <scope>NUCLEOTIDE SEQUENCE [LARGE SCALE GENOMIC DNA]</scope>
</reference>
<feature type="domain" description="VWFD" evidence="14">
    <location>
        <begin position="43"/>
        <end position="215"/>
    </location>
</feature>
<dbReference type="Pfam" id="PF08742">
    <property type="entry name" value="C8"/>
    <property type="match status" value="4"/>
</dbReference>
<feature type="region of interest" description="Disordered" evidence="10">
    <location>
        <begin position="1989"/>
        <end position="2035"/>
    </location>
</feature>
<evidence type="ECO:0000256" key="2">
    <source>
        <dbReference type="ARBA" id="ARBA00022525"/>
    </source>
</evidence>
<dbReference type="PANTHER" id="PTHR11339">
    <property type="entry name" value="EXTRACELLULAR MATRIX GLYCOPROTEIN RELATED"/>
    <property type="match status" value="1"/>
</dbReference>
<keyword evidence="4" id="KW-0677">Repeat</keyword>
<feature type="disulfide bond" evidence="9">
    <location>
        <begin position="2543"/>
        <end position="2593"/>
    </location>
</feature>
<evidence type="ECO:0000313" key="15">
    <source>
        <dbReference type="Ensembl" id="ENSATEP00000072667.1"/>
    </source>
</evidence>
<dbReference type="FunFam" id="2.10.25.10:FF:000153">
    <property type="entry name" value="MUC5B isoform 1"/>
    <property type="match status" value="1"/>
</dbReference>
<dbReference type="Pfam" id="PF01826">
    <property type="entry name" value="TIL"/>
    <property type="match status" value="1"/>
</dbReference>
<name>A0AAQ6IFZ8_ANATE</name>
<dbReference type="InterPro" id="IPR001846">
    <property type="entry name" value="VWF_type-D"/>
</dbReference>
<evidence type="ECO:0000313" key="16">
    <source>
        <dbReference type="Proteomes" id="UP000265040"/>
    </source>
</evidence>
<accession>A0AAQ6IFZ8</accession>
<evidence type="ECO:0000256" key="1">
    <source>
        <dbReference type="ARBA" id="ARBA00004613"/>
    </source>
</evidence>
<comment type="subunit">
    <text evidence="8">Homomultimer; disulfide-linked. The N- and C-terminus mediate their assembly into higher order structures to form filaments. The CTCK domains of two polypeptides associate in the endoplasmic reticulum to generate intermolecularly disulfide-bonded dimers. These dimers progress to the Golgi apparatus, which is a more acidic environment than the endoplasmic reticulum. Under acidic conditions, the N-termini form non-covalent intermolecular interactions that juxtapose assemblies from different CTCK-linked dimers to produce long, disulfide-linked polymers that remain highly compact until secretion.</text>
</comment>
<dbReference type="Pfam" id="PF25962">
    <property type="entry name" value="TIL_OTOGL_Mucin"/>
    <property type="match status" value="1"/>
</dbReference>
<dbReference type="FunFam" id="2.10.25.10:FF:000414">
    <property type="entry name" value="von Willebrand factor"/>
    <property type="match status" value="1"/>
</dbReference>
<dbReference type="InterPro" id="IPR014853">
    <property type="entry name" value="VWF/SSPO/ZAN-like_Cys-rich_dom"/>
</dbReference>
<sequence>MPLEWVIPWVTLCFGLSTGSIVMVQTTAQIPLITDVTPSHNNQFCSTWGNYHFKTFDGEFFQLPSTCNYVLAYHCKRDYETFNIQLKRQKINDVPVITKVMMKLDGVNVELANTSIKVDDKLVSIPFVKAGISIKRSASYVKIEAKLGLVLMWNQEDTFWIELDAKFKNQTCGLCGDFKGAQISDDLWKLNGPTENCEEISPSTQACSNETDICENLLSGPAFLTCRNLIDTDTFIKACAIDLCSCNKNSTTCLCSTISEYSRQCAHAGGKPQKWTTTELCEKTCPFNMVYKEYGSPCTDTCSNPKRSQVCEEHSIDGCFCPSDTVFDDITHSGCVAVEQCSCVHNGKPYKPGDSYSSTCHECICTQGQWSCKDTDCPGICSVLGGAHITTYDAKTYTFHGDCSYVLTQETNGTFAVHSNLVRCEKSEKSTCLNAVTLLLFFIQCENVFLSADDFKLFRPSTFFIVIHTIYGLDLEIQLTPFMQVYIKAGVSKKGNLIGLCGNFNDVEADDFRTTNGLIEGTAGTFANTWKTKTTCPDVTNVFGDPCTLSIEKENYAKHWCSLLSDPNEIFAKCHFEINPKVYQSCIYDSCACENSEECLCAAISSYVHACAAAGIFLNGWRDSICEKYTSNCPSTFVYDYQMSSCGRTCRSLSQSELICEIDFTPLDGCGCAEGTYLDEKGECVTASQCSCHMGDTVVQPGQDIVLHGQTCSCHSGKLVCTGTCTHPKVFLNCSGAKPGDEGSECQKSCQTLDIECVSTHCLSGCVCPAGLLSDGEGGCIKEEDCPCTYNGESYGRGKTITVDCNTCTCKSRNWECTDNGCHGTCTIYGEGHYTTFDQQKFSFNGDCAYVFAQDFCGDDTNGTFRVLTESIPCGTTESICSTAIKLYLGNNEIVLSEEDVRVIKQGTGVDIPYHINTMGIYLVIEAKNGLVLIWDRRTTLMIQLSPTFKGNVCGLCGNYDGNVKNDFSTRSNEIVVEAFQFGNSWKVSSTCPNANTLKDPCSVNSHRQAWAAKHCSIIKSEVFAACHSKVAPQSFYDACVGDTCACNTGGDCECFCSAVAAYAAACNKAGACIRWRTPTICPLFCDYYNPDGECEWHYEPCGKPCIKTCRNRSGMCYNQIPALEGCYPRCPPEKPYLDEATMTCVQECGCYDDEGKHYEEGEIMPAKENCTICPTTTTTITTGSPTTTTTTTEGSSITTTTTSTESLSTTTTESPTTTTPTTSTKTTTTTETPTTTTTTPPCFVCDWTDWNNKHYPTFTPDGRDIETIENITDLDVSVCRRPLEIQCRAKAYKDKLLNDLGQIVTCSPTHGLICYNREQSSRVCLDYEIRVKCCIDVCTTTPTSTTTESPATTTTTTESPTTTTTITTGSPTTTTTESPTTTTEKSPTTTTTTTESPTTTPSCFVCDWTDWNNKHYPTFNPDGGDFEPIKNITGLDVSACKKPLEIQCRAKAYKDKLLNDLGQIVTCSPTHGLICYNREQSSRVCLDYEIRVKCCIDICITTPTSTTTESPTTTTTTTESPTTTTTITTESPTTTTPESPTTTTTITTESPTTTTTESPTTTTESPTTTTSTTPTTTITSTTTESSTTGSTTSTTTSTTTESTTPTTSTESPITTTIESPSTTTTESPSTTTTSTTESPTTTTTTTESTTSTATTTTTESPTSTTTTTEGSSITTTTTSTESLSTTTTESPTTTTPTTSTKTTTTTESPTTTTTTTESPTTTPSCFVCDWTDWNNKHYPTFNPDGGDFEPIKNITGLDVSACKKPLEIQCRAKAYKDKLLNDLGQIVTCSPTHGLICYNREQSSRVCLDYEIRVKCCIDICITTPTSTTTESSSITTATTSTESLSTITTESPTTTTPTTSTKTTTTTESPTTTTTTTESPTTTPSCFVCDWTDWNNKHYPTFNPDGGDFEPIKNITDLDVSVCRRPLEIQCRAKAYKDVPLTELGQKVTCNGTHGLICYNREQSSRVCFDYEIRVKCCIDICTTPTSTTTESPTTTRTTTEKSPTPTTSTEGPTTTTPKTSTTTTTTTESPTTTITITETTPVTSNSTTTSYISTTTSPGSTTIPTHIDCPYLKPPRKVFAFLFVFTVHLKNGESWKPDNCTTETCDDGKVITEHVPCKEVTQPVCVNGLPPVKVYDEAGCCVCSGWGDPHYVTFDGLYYSFQKNCTYVLVKEIIPKYNFKIYIDNENCDPSGTVTCPKALIVYYKNYEIILTQQRGTKTVYVNGTQVFPTYSTTDFVITSTAIELLLKIPAIEAVVSFKGLMFSVNLPFSLFHGNTEGQCGTCDNRTDNDCRLPNGEIHPSCSEMANKWQVNDGNKSYCVSTPPTSPPLSSTTKPSTTTPSTTTICKSEICEILINHFYEACKFDVCHTNSKMGCSSLELYARLCADAFICVDWRNATGGQCEYKCPANKVYKPCGPTVVPTCNASTDCRFTEGCFCPEGLTLFSSNSDICYGETWQSGCQQCVCSKDTMSVQCKPLTCPTQEPVNCTKEGEVLGKKTVDCCDTQICQRKHIVLFFYIIQFVIVNNKIHVSFAGIPRHSCQMYRNTTYLHIKNCTSVVPVEITACEGSCGPSSSMYSAESNNLMHSCTCCQEMDKSVKEVEVTCPDGSNKRESYILVETCGCHTTKCAPS</sequence>
<dbReference type="Ensembl" id="ENSATET00000078733.1">
    <property type="protein sequence ID" value="ENSATEP00000072667.1"/>
    <property type="gene ID" value="ENSATEG00000011222.3"/>
</dbReference>
<dbReference type="Pfam" id="PF13330">
    <property type="entry name" value="Mucin2_WxxW"/>
    <property type="match status" value="4"/>
</dbReference>
<comment type="subcellular location">
    <subcellularLocation>
        <location evidence="1">Secreted</location>
    </subcellularLocation>
</comment>
<dbReference type="InterPro" id="IPR001007">
    <property type="entry name" value="VWF_dom"/>
</dbReference>
<dbReference type="InterPro" id="IPR058753">
    <property type="entry name" value="TIL_OTOGL_Mucin"/>
</dbReference>
<evidence type="ECO:0000259" key="13">
    <source>
        <dbReference type="PROSITE" id="PS50184"/>
    </source>
</evidence>
<dbReference type="PANTHER" id="PTHR11339:SF408">
    <property type="entry name" value="MUCIN-5B"/>
    <property type="match status" value="1"/>
</dbReference>
<dbReference type="PROSITE" id="PS01185">
    <property type="entry name" value="CTCK_1"/>
    <property type="match status" value="1"/>
</dbReference>
<dbReference type="GO" id="GO:0005576">
    <property type="term" value="C:extracellular region"/>
    <property type="evidence" value="ECO:0007669"/>
    <property type="project" value="UniProtKB-SubCell"/>
</dbReference>
<evidence type="ECO:0000256" key="5">
    <source>
        <dbReference type="ARBA" id="ARBA00023008"/>
    </source>
</evidence>
<dbReference type="CDD" id="cd19941">
    <property type="entry name" value="TIL"/>
    <property type="match status" value="4"/>
</dbReference>
<feature type="signal peptide" evidence="11">
    <location>
        <begin position="1"/>
        <end position="19"/>
    </location>
</feature>
<keyword evidence="7" id="KW-0325">Glycoprotein</keyword>
<feature type="domain" description="VWFD" evidence="14">
    <location>
        <begin position="2144"/>
        <end position="2323"/>
    </location>
</feature>
<evidence type="ECO:0000256" key="10">
    <source>
        <dbReference type="SAM" id="MobiDB-lite"/>
    </source>
</evidence>
<dbReference type="GeneTree" id="ENSGT00940000156076"/>
<keyword evidence="2" id="KW-0964">Secreted</keyword>
<evidence type="ECO:0000256" key="7">
    <source>
        <dbReference type="ARBA" id="ARBA00023180"/>
    </source>
</evidence>
<evidence type="ECO:0000259" key="12">
    <source>
        <dbReference type="PROSITE" id="PS01225"/>
    </source>
</evidence>
<feature type="domain" description="CTCK" evidence="12">
    <location>
        <begin position="2543"/>
        <end position="2631"/>
    </location>
</feature>
<feature type="region of interest" description="Disordered" evidence="10">
    <location>
        <begin position="1507"/>
        <end position="1722"/>
    </location>
</feature>
<feature type="domain" description="VWFD" evidence="14">
    <location>
        <begin position="379"/>
        <end position="537"/>
    </location>
</feature>
<dbReference type="PROSITE" id="PS51233">
    <property type="entry name" value="VWFD"/>
    <property type="match status" value="4"/>
</dbReference>
<feature type="region of interest" description="Disordered" evidence="10">
    <location>
        <begin position="1344"/>
        <end position="1398"/>
    </location>
</feature>
<dbReference type="FunFam" id="2.10.25.10:FF:000674">
    <property type="entry name" value="Mucin-2"/>
    <property type="match status" value="1"/>
</dbReference>
<dbReference type="InterPro" id="IPR025155">
    <property type="entry name" value="WxxW_domain"/>
</dbReference>
<evidence type="ECO:0000256" key="4">
    <source>
        <dbReference type="ARBA" id="ARBA00022737"/>
    </source>
</evidence>
<feature type="region of interest" description="Disordered" evidence="10">
    <location>
        <begin position="1184"/>
        <end position="1235"/>
    </location>
</feature>
<dbReference type="InterPro" id="IPR036084">
    <property type="entry name" value="Ser_inhib-like_sf"/>
</dbReference>
<keyword evidence="16" id="KW-1185">Reference proteome</keyword>
<evidence type="ECO:0008006" key="17">
    <source>
        <dbReference type="Google" id="ProtNLM"/>
    </source>
</evidence>
<dbReference type="SUPFAM" id="SSF57603">
    <property type="entry name" value="FnI-like domain"/>
    <property type="match status" value="1"/>
</dbReference>
<dbReference type="Proteomes" id="UP000265040">
    <property type="component" value="Chromosome 6"/>
</dbReference>